<dbReference type="HOGENOM" id="CLU_162538_6_2_4"/>
<dbReference type="KEGG" id="azo:azo0396"/>
<gene>
    <name evidence="1" type="ordered locus">azo0396</name>
</gene>
<dbReference type="eggNOG" id="COG3313">
    <property type="taxonomic scope" value="Bacteria"/>
</dbReference>
<dbReference type="Pfam" id="PF06945">
    <property type="entry name" value="DUF1289"/>
    <property type="match status" value="1"/>
</dbReference>
<sequence length="65" mass="7038">MSPASPCINVCRMDAATGWCEGCLRTLDEIARWGRASDDDKRRILAAVAERRATAAVPHPREAAA</sequence>
<dbReference type="Proteomes" id="UP000002588">
    <property type="component" value="Chromosome"/>
</dbReference>
<reference evidence="1 2" key="1">
    <citation type="journal article" date="2006" name="Nat. Biotechnol.">
        <title>Complete genome of the mutualistic, N2-fixing grass endophyte Azoarcus sp. strain BH72.</title>
        <authorList>
            <person name="Krause A."/>
            <person name="Ramakumar A."/>
            <person name="Bartels D."/>
            <person name="Battistoni F."/>
            <person name="Bekel T."/>
            <person name="Boch J."/>
            <person name="Boehm M."/>
            <person name="Friedrich F."/>
            <person name="Hurek T."/>
            <person name="Krause L."/>
            <person name="Linke B."/>
            <person name="McHardy A.C."/>
            <person name="Sarkar A."/>
            <person name="Schneiker S."/>
            <person name="Syed A.A."/>
            <person name="Thauer R."/>
            <person name="Vorhoelter F.-J."/>
            <person name="Weidner S."/>
            <person name="Puehler A."/>
            <person name="Reinhold-Hurek B."/>
            <person name="Kaiser O."/>
            <person name="Goesmann A."/>
        </authorList>
    </citation>
    <scope>NUCLEOTIDE SEQUENCE [LARGE SCALE GENOMIC DNA]</scope>
    <source>
        <strain evidence="1 2">BH72</strain>
    </source>
</reference>
<protein>
    <recommendedName>
        <fullName evidence="3">Fe-S protein</fullName>
    </recommendedName>
</protein>
<organism evidence="1 2">
    <name type="scientific">Azoarcus sp. (strain BH72)</name>
    <dbReference type="NCBI Taxonomy" id="418699"/>
    <lineage>
        <taxon>Bacteria</taxon>
        <taxon>Pseudomonadati</taxon>
        <taxon>Pseudomonadota</taxon>
        <taxon>Betaproteobacteria</taxon>
        <taxon>Rhodocyclales</taxon>
        <taxon>Zoogloeaceae</taxon>
        <taxon>Azoarcus</taxon>
    </lineage>
</organism>
<proteinExistence type="predicted"/>
<keyword evidence="2" id="KW-1185">Reference proteome</keyword>
<dbReference type="STRING" id="62928.azo0396"/>
<accession>A1K2F8</accession>
<dbReference type="InterPro" id="IPR010710">
    <property type="entry name" value="DUF1289"/>
</dbReference>
<dbReference type="RefSeq" id="WP_011764131.1">
    <property type="nucleotide sequence ID" value="NC_008702.1"/>
</dbReference>
<name>A1K2F8_AZOSB</name>
<dbReference type="PANTHER" id="PTHR35175:SF2">
    <property type="entry name" value="DUF1289 DOMAIN-CONTAINING PROTEIN"/>
    <property type="match status" value="1"/>
</dbReference>
<dbReference type="AlphaFoldDB" id="A1K2F8"/>
<evidence type="ECO:0008006" key="3">
    <source>
        <dbReference type="Google" id="ProtNLM"/>
    </source>
</evidence>
<dbReference type="PANTHER" id="PTHR35175">
    <property type="entry name" value="DUF1289 DOMAIN-CONTAINING PROTEIN"/>
    <property type="match status" value="1"/>
</dbReference>
<evidence type="ECO:0000313" key="1">
    <source>
        <dbReference type="EMBL" id="CAL93013.1"/>
    </source>
</evidence>
<evidence type="ECO:0000313" key="2">
    <source>
        <dbReference type="Proteomes" id="UP000002588"/>
    </source>
</evidence>
<dbReference type="EMBL" id="AM406670">
    <property type="protein sequence ID" value="CAL93013.1"/>
    <property type="molecule type" value="Genomic_DNA"/>
</dbReference>